<comment type="caution">
    <text evidence="3">The sequence shown here is derived from an EMBL/GenBank/DDBJ whole genome shotgun (WGS) entry which is preliminary data.</text>
</comment>
<comment type="similarity">
    <text evidence="1">Belongs to the YciI family.</text>
</comment>
<keyword evidence="4" id="KW-1185">Reference proteome</keyword>
<dbReference type="EMBL" id="JBAWSV010000001">
    <property type="protein sequence ID" value="MEI4828260.1"/>
    <property type="molecule type" value="Genomic_DNA"/>
</dbReference>
<reference evidence="3 4" key="1">
    <citation type="submission" date="2024-01" db="EMBL/GenBank/DDBJ databases">
        <title>Seven novel Bacillus-like species.</title>
        <authorList>
            <person name="Liu G."/>
        </authorList>
    </citation>
    <scope>NUCLEOTIDE SEQUENCE [LARGE SCALE GENOMIC DNA]</scope>
    <source>
        <strain evidence="3 4">FJAT-53711</strain>
    </source>
</reference>
<protein>
    <submittedName>
        <fullName evidence="3">YciI family protein</fullName>
    </submittedName>
</protein>
<accession>A0ABU8FQJ5</accession>
<dbReference type="Proteomes" id="UP001367922">
    <property type="component" value="Unassembled WGS sequence"/>
</dbReference>
<dbReference type="RefSeq" id="WP_336480653.1">
    <property type="nucleotide sequence ID" value="NZ_JBAWSV010000001.1"/>
</dbReference>
<name>A0ABU8FQJ5_9BACI</name>
<dbReference type="Gene3D" id="3.30.70.1060">
    <property type="entry name" value="Dimeric alpha+beta barrel"/>
    <property type="match status" value="1"/>
</dbReference>
<feature type="domain" description="YCII-related" evidence="2">
    <location>
        <begin position="20"/>
        <end position="85"/>
    </location>
</feature>
<dbReference type="Pfam" id="PF03795">
    <property type="entry name" value="YCII"/>
    <property type="match status" value="1"/>
</dbReference>
<evidence type="ECO:0000259" key="2">
    <source>
        <dbReference type="Pfam" id="PF03795"/>
    </source>
</evidence>
<evidence type="ECO:0000256" key="1">
    <source>
        <dbReference type="ARBA" id="ARBA00007689"/>
    </source>
</evidence>
<sequence length="107" mass="12355">MKDKKHYVLKSFSTRPTFQQDMTAEERTIMQQHIAYWADKAEKGIAIVFGPVFDPKGGYGLGIIEVEEEDQVHALIKGDPAVKARLLKTEFYSMRAVLPKWWQTIQK</sequence>
<proteinExistence type="inferred from homology"/>
<dbReference type="SUPFAM" id="SSF54909">
    <property type="entry name" value="Dimeric alpha+beta barrel"/>
    <property type="match status" value="1"/>
</dbReference>
<evidence type="ECO:0000313" key="4">
    <source>
        <dbReference type="Proteomes" id="UP001367922"/>
    </source>
</evidence>
<gene>
    <name evidence="3" type="ORF">WAX78_02140</name>
</gene>
<organism evidence="3 4">
    <name type="scientific">Bacillus yunxiaonensis</name>
    <dbReference type="NCBI Taxonomy" id="3127665"/>
    <lineage>
        <taxon>Bacteria</taxon>
        <taxon>Bacillati</taxon>
        <taxon>Bacillota</taxon>
        <taxon>Bacilli</taxon>
        <taxon>Bacillales</taxon>
        <taxon>Bacillaceae</taxon>
        <taxon>Bacillus</taxon>
    </lineage>
</organism>
<evidence type="ECO:0000313" key="3">
    <source>
        <dbReference type="EMBL" id="MEI4828260.1"/>
    </source>
</evidence>
<dbReference type="InterPro" id="IPR005545">
    <property type="entry name" value="YCII"/>
</dbReference>
<dbReference type="InterPro" id="IPR011008">
    <property type="entry name" value="Dimeric_a/b-barrel"/>
</dbReference>